<keyword evidence="3" id="KW-0732">Signal</keyword>
<comment type="caution">
    <text evidence="5">The sequence shown here is derived from an EMBL/GenBank/DDBJ whole genome shotgun (WGS) entry which is preliminary data.</text>
</comment>
<evidence type="ECO:0000313" key="5">
    <source>
        <dbReference type="EMBL" id="GBM36599.1"/>
    </source>
</evidence>
<gene>
    <name evidence="5" type="ORF">AVEN_254894_1</name>
</gene>
<dbReference type="AlphaFoldDB" id="A0A4Y2F8B6"/>
<name>A0A4Y2F8B6_ARAVE</name>
<proteinExistence type="predicted"/>
<keyword evidence="6" id="KW-1185">Reference proteome</keyword>
<dbReference type="InterPro" id="IPR036990">
    <property type="entry name" value="M14A-like_propep"/>
</dbReference>
<dbReference type="SUPFAM" id="SSF54897">
    <property type="entry name" value="Protease propeptides/inhibitors"/>
    <property type="match status" value="1"/>
</dbReference>
<keyword evidence="1" id="KW-0479">Metal-binding</keyword>
<evidence type="ECO:0000256" key="3">
    <source>
        <dbReference type="SAM" id="SignalP"/>
    </source>
</evidence>
<dbReference type="OrthoDB" id="10488362at2759"/>
<dbReference type="GO" id="GO:0046872">
    <property type="term" value="F:metal ion binding"/>
    <property type="evidence" value="ECO:0007669"/>
    <property type="project" value="UniProtKB-KW"/>
</dbReference>
<feature type="signal peptide" evidence="3">
    <location>
        <begin position="1"/>
        <end position="21"/>
    </location>
</feature>
<feature type="domain" description="Carboxypeptidase activation peptide" evidence="4">
    <location>
        <begin position="34"/>
        <end position="62"/>
    </location>
</feature>
<dbReference type="InterPro" id="IPR003146">
    <property type="entry name" value="M14A_act_pep"/>
</dbReference>
<evidence type="ECO:0000259" key="4">
    <source>
        <dbReference type="Pfam" id="PF02244"/>
    </source>
</evidence>
<reference evidence="5 6" key="1">
    <citation type="journal article" date="2019" name="Sci. Rep.">
        <title>Orb-weaving spider Araneus ventricosus genome elucidates the spidroin gene catalogue.</title>
        <authorList>
            <person name="Kono N."/>
            <person name="Nakamura H."/>
            <person name="Ohtoshi R."/>
            <person name="Moran D.A.P."/>
            <person name="Shinohara A."/>
            <person name="Yoshida Y."/>
            <person name="Fujiwara M."/>
            <person name="Mori M."/>
            <person name="Tomita M."/>
            <person name="Arakawa K."/>
        </authorList>
    </citation>
    <scope>NUCLEOTIDE SEQUENCE [LARGE SCALE GENOMIC DNA]</scope>
</reference>
<accession>A0A4Y2F8B6</accession>
<organism evidence="5 6">
    <name type="scientific">Araneus ventricosus</name>
    <name type="common">Orbweaver spider</name>
    <name type="synonym">Epeira ventricosa</name>
    <dbReference type="NCBI Taxonomy" id="182803"/>
    <lineage>
        <taxon>Eukaryota</taxon>
        <taxon>Metazoa</taxon>
        <taxon>Ecdysozoa</taxon>
        <taxon>Arthropoda</taxon>
        <taxon>Chelicerata</taxon>
        <taxon>Arachnida</taxon>
        <taxon>Araneae</taxon>
        <taxon>Araneomorphae</taxon>
        <taxon>Entelegynae</taxon>
        <taxon>Araneoidea</taxon>
        <taxon>Araneidae</taxon>
        <taxon>Araneus</taxon>
    </lineage>
</organism>
<sequence>MYLIPVQFCIICIALVSRTYAFQNFTGHRLIGMTPRNEAEVKVLRDFMEDPEIDFWQEPTQKLKYELFS</sequence>
<feature type="chain" id="PRO_5021251782" description="Carboxypeptidase activation peptide domain-containing protein" evidence="3">
    <location>
        <begin position="22"/>
        <end position="69"/>
    </location>
</feature>
<dbReference type="Pfam" id="PF02244">
    <property type="entry name" value="Propep_M14"/>
    <property type="match status" value="1"/>
</dbReference>
<evidence type="ECO:0000256" key="1">
    <source>
        <dbReference type="ARBA" id="ARBA00022723"/>
    </source>
</evidence>
<evidence type="ECO:0000256" key="2">
    <source>
        <dbReference type="ARBA" id="ARBA00022833"/>
    </source>
</evidence>
<dbReference type="Gene3D" id="3.30.70.340">
    <property type="entry name" value="Metallocarboxypeptidase-like"/>
    <property type="match status" value="1"/>
</dbReference>
<dbReference type="Proteomes" id="UP000499080">
    <property type="component" value="Unassembled WGS sequence"/>
</dbReference>
<evidence type="ECO:0000313" key="6">
    <source>
        <dbReference type="Proteomes" id="UP000499080"/>
    </source>
</evidence>
<dbReference type="EMBL" id="BGPR01094941">
    <property type="protein sequence ID" value="GBM36599.1"/>
    <property type="molecule type" value="Genomic_DNA"/>
</dbReference>
<protein>
    <recommendedName>
        <fullName evidence="4">Carboxypeptidase activation peptide domain-containing protein</fullName>
    </recommendedName>
</protein>
<keyword evidence="2" id="KW-0862">Zinc</keyword>